<comment type="caution">
    <text evidence="2">The sequence shown here is derived from an EMBL/GenBank/DDBJ whole genome shotgun (WGS) entry which is preliminary data.</text>
</comment>
<dbReference type="EMBL" id="PEVD01000044">
    <property type="protein sequence ID" value="PIV00763.1"/>
    <property type="molecule type" value="Genomic_DNA"/>
</dbReference>
<proteinExistence type="predicted"/>
<evidence type="ECO:0008006" key="4">
    <source>
        <dbReference type="Google" id="ProtNLM"/>
    </source>
</evidence>
<accession>A0A2M7BCC5</accession>
<gene>
    <name evidence="2" type="ORF">COS55_03050</name>
</gene>
<dbReference type="AlphaFoldDB" id="A0A2M7BCC5"/>
<organism evidence="2 3">
    <name type="scientific">Candidatus Shapirobacteria bacterium CG03_land_8_20_14_0_80_40_19</name>
    <dbReference type="NCBI Taxonomy" id="1974880"/>
    <lineage>
        <taxon>Bacteria</taxon>
        <taxon>Candidatus Shapironibacteriota</taxon>
    </lineage>
</organism>
<dbReference type="Proteomes" id="UP000230399">
    <property type="component" value="Unassembled WGS sequence"/>
</dbReference>
<protein>
    <recommendedName>
        <fullName evidence="4">Type II secretion system protein</fullName>
    </recommendedName>
</protein>
<evidence type="ECO:0000313" key="2">
    <source>
        <dbReference type="EMBL" id="PIV00763.1"/>
    </source>
</evidence>
<name>A0A2M7BCC5_9BACT</name>
<keyword evidence="1" id="KW-0812">Transmembrane</keyword>
<evidence type="ECO:0000256" key="1">
    <source>
        <dbReference type="SAM" id="Phobius"/>
    </source>
</evidence>
<keyword evidence="1" id="KW-0472">Membrane</keyword>
<sequence>MSLIKKKYFGFTLIEVLVFISMLIVILSISFSFFLITFNGSSKSGALKEVKQNGEFALSLMEKFALSAKKVECSVDPASPSLTVTMLDGTSTVFSCDGVKISSNSSSLTDSNVVVSGCVFTCTANPGTPAMVGIGYTVEMFDNVSLRTNEKAGLSFSTKVIVRNQK</sequence>
<keyword evidence="1" id="KW-1133">Transmembrane helix</keyword>
<reference evidence="3" key="1">
    <citation type="submission" date="2017-09" db="EMBL/GenBank/DDBJ databases">
        <title>Depth-based differentiation of microbial function through sediment-hosted aquifers and enrichment of novel symbionts in the deep terrestrial subsurface.</title>
        <authorList>
            <person name="Probst A.J."/>
            <person name="Ladd B."/>
            <person name="Jarett J.K."/>
            <person name="Geller-Mcgrath D.E."/>
            <person name="Sieber C.M.K."/>
            <person name="Emerson J.B."/>
            <person name="Anantharaman K."/>
            <person name="Thomas B.C."/>
            <person name="Malmstrom R."/>
            <person name="Stieglmeier M."/>
            <person name="Klingl A."/>
            <person name="Woyke T."/>
            <person name="Ryan C.M."/>
            <person name="Banfield J.F."/>
        </authorList>
    </citation>
    <scope>NUCLEOTIDE SEQUENCE [LARGE SCALE GENOMIC DNA]</scope>
</reference>
<feature type="transmembrane region" description="Helical" evidence="1">
    <location>
        <begin position="12"/>
        <end position="36"/>
    </location>
</feature>
<evidence type="ECO:0000313" key="3">
    <source>
        <dbReference type="Proteomes" id="UP000230399"/>
    </source>
</evidence>